<dbReference type="PANTHER" id="PTHR48106:SF8">
    <property type="entry name" value="OS02G0805600 PROTEIN"/>
    <property type="match status" value="1"/>
</dbReference>
<dbReference type="EMBL" id="BAAAON010000001">
    <property type="protein sequence ID" value="GAA2175066.1"/>
    <property type="molecule type" value="Genomic_DNA"/>
</dbReference>
<feature type="domain" description="Enoyl reductase (ER)" evidence="3">
    <location>
        <begin position="10"/>
        <end position="321"/>
    </location>
</feature>
<name>A0ABN3AUR0_9MICC</name>
<dbReference type="NCBIfam" id="TIGR02824">
    <property type="entry name" value="quinone_pig3"/>
    <property type="match status" value="1"/>
</dbReference>
<dbReference type="InterPro" id="IPR014189">
    <property type="entry name" value="Quinone_OxRdtase_PIG3"/>
</dbReference>
<dbReference type="Gene3D" id="3.90.180.10">
    <property type="entry name" value="Medium-chain alcohol dehydrogenases, catalytic domain"/>
    <property type="match status" value="1"/>
</dbReference>
<dbReference type="InterPro" id="IPR011032">
    <property type="entry name" value="GroES-like_sf"/>
</dbReference>
<dbReference type="InterPro" id="IPR036291">
    <property type="entry name" value="NAD(P)-bd_dom_sf"/>
</dbReference>
<dbReference type="Proteomes" id="UP001500974">
    <property type="component" value="Unassembled WGS sequence"/>
</dbReference>
<dbReference type="PANTHER" id="PTHR48106">
    <property type="entry name" value="QUINONE OXIDOREDUCTASE PIG3-RELATED"/>
    <property type="match status" value="1"/>
</dbReference>
<dbReference type="PROSITE" id="PS01162">
    <property type="entry name" value="QOR_ZETA_CRYSTAL"/>
    <property type="match status" value="1"/>
</dbReference>
<organism evidence="4 5">
    <name type="scientific">Arthrobacter parietis</name>
    <dbReference type="NCBI Taxonomy" id="271434"/>
    <lineage>
        <taxon>Bacteria</taxon>
        <taxon>Bacillati</taxon>
        <taxon>Actinomycetota</taxon>
        <taxon>Actinomycetes</taxon>
        <taxon>Micrococcales</taxon>
        <taxon>Micrococcaceae</taxon>
        <taxon>Arthrobacter</taxon>
    </lineage>
</organism>
<comment type="caution">
    <text evidence="4">The sequence shown here is derived from an EMBL/GenBank/DDBJ whole genome shotgun (WGS) entry which is preliminary data.</text>
</comment>
<dbReference type="SUPFAM" id="SSF51735">
    <property type="entry name" value="NAD(P)-binding Rossmann-fold domains"/>
    <property type="match status" value="1"/>
</dbReference>
<dbReference type="CDD" id="cd05276">
    <property type="entry name" value="p53_inducible_oxidoreductase"/>
    <property type="match status" value="1"/>
</dbReference>
<keyword evidence="2" id="KW-0560">Oxidoreductase</keyword>
<evidence type="ECO:0000313" key="4">
    <source>
        <dbReference type="EMBL" id="GAA2175066.1"/>
    </source>
</evidence>
<protein>
    <submittedName>
        <fullName evidence="4">NAD(P)H-quinone oxidoreductase</fullName>
    </submittedName>
</protein>
<dbReference type="SUPFAM" id="SSF50129">
    <property type="entry name" value="GroES-like"/>
    <property type="match status" value="1"/>
</dbReference>
<keyword evidence="1" id="KW-0521">NADP</keyword>
<dbReference type="InterPro" id="IPR013154">
    <property type="entry name" value="ADH-like_N"/>
</dbReference>
<dbReference type="RefSeq" id="WP_346027993.1">
    <property type="nucleotide sequence ID" value="NZ_BAAAON010000001.1"/>
</dbReference>
<dbReference type="Gene3D" id="3.40.50.720">
    <property type="entry name" value="NAD(P)-binding Rossmann-like Domain"/>
    <property type="match status" value="1"/>
</dbReference>
<gene>
    <name evidence="4" type="ORF">GCM10009784_15970</name>
</gene>
<sequence>MKAVVLRGFGEPDVLQVADVAPPGRQAGEVLIDVVAAGLNRADVQQRLGVYPPPPGASEYPGLEVSGRIADPGESGFQPGDAVVALLAGGGYAEQVAVSAGQVLPVPAGVDLVAAAALPEVAATVYSNLVLVAGLRNGETLLIHGASGGIGTMAIQLARALGARTIVTAGTADKLDFARSLGAEVCVNYREQDFVAEVDAATDGRGADVILDVVGAKYLGRNVEALAIGGRLVVIGLQGGAKAEINLGSLMGKRASVTGTTLRSRPVEEKASIMAGVRENVWPLISNGSISVPVDRTFPLAEVVQAHEYFDSGQHTGKVLLTL</sequence>
<dbReference type="SMART" id="SM00829">
    <property type="entry name" value="PKS_ER"/>
    <property type="match status" value="1"/>
</dbReference>
<evidence type="ECO:0000256" key="1">
    <source>
        <dbReference type="ARBA" id="ARBA00022857"/>
    </source>
</evidence>
<dbReference type="InterPro" id="IPR002364">
    <property type="entry name" value="Quin_OxRdtase/zeta-crystal_CS"/>
</dbReference>
<dbReference type="InterPro" id="IPR020843">
    <property type="entry name" value="ER"/>
</dbReference>
<dbReference type="InterPro" id="IPR013149">
    <property type="entry name" value="ADH-like_C"/>
</dbReference>
<evidence type="ECO:0000259" key="3">
    <source>
        <dbReference type="SMART" id="SM00829"/>
    </source>
</evidence>
<proteinExistence type="predicted"/>
<evidence type="ECO:0000313" key="5">
    <source>
        <dbReference type="Proteomes" id="UP001500974"/>
    </source>
</evidence>
<reference evidence="4 5" key="1">
    <citation type="journal article" date="2019" name="Int. J. Syst. Evol. Microbiol.">
        <title>The Global Catalogue of Microorganisms (GCM) 10K type strain sequencing project: providing services to taxonomists for standard genome sequencing and annotation.</title>
        <authorList>
            <consortium name="The Broad Institute Genomics Platform"/>
            <consortium name="The Broad Institute Genome Sequencing Center for Infectious Disease"/>
            <person name="Wu L."/>
            <person name="Ma J."/>
        </authorList>
    </citation>
    <scope>NUCLEOTIDE SEQUENCE [LARGE SCALE GENOMIC DNA]</scope>
    <source>
        <strain evidence="4 5">JCM 14917</strain>
    </source>
</reference>
<evidence type="ECO:0000256" key="2">
    <source>
        <dbReference type="ARBA" id="ARBA00023002"/>
    </source>
</evidence>
<keyword evidence="5" id="KW-1185">Reference proteome</keyword>
<dbReference type="Pfam" id="PF08240">
    <property type="entry name" value="ADH_N"/>
    <property type="match status" value="1"/>
</dbReference>
<dbReference type="Pfam" id="PF00107">
    <property type="entry name" value="ADH_zinc_N"/>
    <property type="match status" value="1"/>
</dbReference>
<accession>A0ABN3AUR0</accession>